<proteinExistence type="predicted"/>
<gene>
    <name evidence="2" type="ORF">SK128_002568</name>
</gene>
<organism evidence="2 3">
    <name type="scientific">Halocaridina rubra</name>
    <name type="common">Hawaiian red shrimp</name>
    <dbReference type="NCBI Taxonomy" id="373956"/>
    <lineage>
        <taxon>Eukaryota</taxon>
        <taxon>Metazoa</taxon>
        <taxon>Ecdysozoa</taxon>
        <taxon>Arthropoda</taxon>
        <taxon>Crustacea</taxon>
        <taxon>Multicrustacea</taxon>
        <taxon>Malacostraca</taxon>
        <taxon>Eumalacostraca</taxon>
        <taxon>Eucarida</taxon>
        <taxon>Decapoda</taxon>
        <taxon>Pleocyemata</taxon>
        <taxon>Caridea</taxon>
        <taxon>Atyoidea</taxon>
        <taxon>Atyidae</taxon>
        <taxon>Halocaridina</taxon>
    </lineage>
</organism>
<reference evidence="2 3" key="1">
    <citation type="submission" date="2023-11" db="EMBL/GenBank/DDBJ databases">
        <title>Halocaridina rubra genome assembly.</title>
        <authorList>
            <person name="Smith C."/>
        </authorList>
    </citation>
    <scope>NUCLEOTIDE SEQUENCE [LARGE SCALE GENOMIC DNA]</scope>
    <source>
        <strain evidence="2">EP-1</strain>
        <tissue evidence="2">Whole</tissue>
    </source>
</reference>
<keyword evidence="3" id="KW-1185">Reference proteome</keyword>
<feature type="coiled-coil region" evidence="1">
    <location>
        <begin position="47"/>
        <end position="101"/>
    </location>
</feature>
<evidence type="ECO:0000256" key="1">
    <source>
        <dbReference type="SAM" id="Coils"/>
    </source>
</evidence>
<evidence type="ECO:0000313" key="2">
    <source>
        <dbReference type="EMBL" id="KAK7065368.1"/>
    </source>
</evidence>
<dbReference type="AlphaFoldDB" id="A0AAN8WLW7"/>
<sequence length="259" mass="29255">MPDINLLPSCAPDPPITTVAPKPSGPLTPKPLNLSLCICARVLIPPLQALEAALAEVNIKIQNTMTELWECRFREDALERARELAQALEELVIEMNAIVAQIDSYTETRSGRANAKWIVSLQRGITSMESKLTRQSGVIIDCDDRGQLPVDQVKALQWSIKLFLASPTNQDIQHSLNCWTYLVTTLMFKILNKKATLADAEILTVKEIFMEITSHLLMVDKTVEYLFEWNNAREETLQRQLDDLQTRVDEIVQQIPQST</sequence>
<protein>
    <submittedName>
        <fullName evidence="2">Uncharacterized protein</fullName>
    </submittedName>
</protein>
<keyword evidence="1" id="KW-0175">Coiled coil</keyword>
<comment type="caution">
    <text evidence="2">The sequence shown here is derived from an EMBL/GenBank/DDBJ whole genome shotgun (WGS) entry which is preliminary data.</text>
</comment>
<name>A0AAN8WLW7_HALRR</name>
<evidence type="ECO:0000313" key="3">
    <source>
        <dbReference type="Proteomes" id="UP001381693"/>
    </source>
</evidence>
<accession>A0AAN8WLW7</accession>
<dbReference type="EMBL" id="JAXCGZ010020801">
    <property type="protein sequence ID" value="KAK7065368.1"/>
    <property type="molecule type" value="Genomic_DNA"/>
</dbReference>
<dbReference type="Proteomes" id="UP001381693">
    <property type="component" value="Unassembled WGS sequence"/>
</dbReference>